<dbReference type="SUPFAM" id="SSF48371">
    <property type="entry name" value="ARM repeat"/>
    <property type="match status" value="1"/>
</dbReference>
<feature type="compositionally biased region" description="Basic and acidic residues" evidence="4">
    <location>
        <begin position="451"/>
        <end position="461"/>
    </location>
</feature>
<sequence length="1654" mass="181489">MTAQILASELGNLIQESKRKHTDLRYAAEKSLDEIKGLRSTSEAQIAAVVCLQRLVVSRALPKSRLKEVLEALREATSAGLDVQLKILQALPSLLQNYADELKGELLAAALNICTILQASKNGIVLNTAAATLQQLVVSVFDKVVTEDKIALEVPTIGEAPTQDGIIQLRAAALDAYRVFNDICLLTEAQKPQFLRSTGLPQTFGLELIESVLTNHADIFLLHPEQANILRVRVMPFIISALSEKLNFAVTVRITRILYTLLRRHLSILSSEGEMALGLLTHMLDHDTALWKRSLCMEVLRGIFAEAALIRRIFSMYDAQEEKKNILRDLVAAFVRVSTEKPAVIGLGHQSTIPIASQGNGSDQAMLEASGVPGIISSTVSSTEPSAGVSAQWSTMRVPCIDQLDKTDAPSIPESYIYALTLACISGFSEGLAKFILPLTVPERPRKKGPRHFEIEPKLSDSRSSTPDIKPIERSSSYKKNPIPINPLSLEDHHLFQEVKVCAAIVDECWPAILATCSTFLYAALDQEYYHGLVRSFQKFTHVAGLLRLATPRDAFLTTLGKAAVPSNVLTATTTQIQSPTTPTADMSSSSSIFNNARGLLSVDSLVSNPERNRHVPVDASSSSLNTRNLLCLRALLNLGIALGPTLESAWVIVLGTLQQADLVIFSSSKTVRTPTTQRPEIQDVSNTSALLANFGTEIKAVETAATRLLESTIDFPNEPFVAVVSALCDLFSKEEILKIPEKPVPSNPSSLEGRRPSYAHKRAHSIVTASSTQNQEDLFALAKLGDIASINIDRLTTHEPSASGWQMLTSELISASCSLSATPSVRLRAAEILVRIVIEAAISTLADSEVRRGLVQTMLLQALSRALHPLQMENRQVTVGIHSTDVEVHKTILEGLKSILEQCGEKLISGWDFAFEILGSVFINSDREAKVTATLSAKLVRSAFNSLQLICSDFLSSLPNSCFLILVDTLYHFCTQVDDLNISLTTVTFFWVLSDFISSRTSSFSLSLDLIEDSTEEALIEKASGNDRAVSDAALWMLLLLRLTSVTADERLELRNSAIQTLLRIFDAYGDQLSAVAWSMCLKSVIFRLLSSIEAHLQSITEPTPTLTVSDKDKIGWNETTVVVLSGITNLLADYLDVLTNHPTFERSWKTLLEHFKTMLDFKILEVNTAVFKALQQILSRGNIKEGTQTNFTRSSIDMAWSLWSDSLPSVNLDVLDKRVDNQDYLVAYVSALHEIYRLVQKDLDANRVKRMLTLLREAIQQANASTYSADIEYLTPLQSQVLESLKMIRTDIEGVPATLVSQVAEFVALAFVPKDTTSNVQRPTYVALSKASMVLSEKLILSHSSEPDIYTSGAVSSSLSALANPIVTKYSFPIISKSISPWRQATTSALAILGAILPTMPTITLNDEAVRSIWASTVSIAIGITSADFDAAAKLADIKDDEEFDIASFLTLRELITPALGSEVIPDLIRRTYTESLFHMSIIHPAQPSELPQPGQELLATLYHPRKGRTVDPIPSPRAKMSYVCFDELISLVTLNDGSVPRIKLAQAAAPYLILRSGLSLRAYIADQPLRGRMPQPLSQRKELLYILKKLVGLKCESEAIPDTPGVESEGKKHLHRLYPLFVKAMGAAARDQEVLEWIGKALEEVGMEFGL</sequence>
<proteinExistence type="inferred from homology"/>
<dbReference type="InterPro" id="IPR032817">
    <property type="entry name" value="Mon2_C"/>
</dbReference>
<feature type="domain" description="Mon2 C-terminal" evidence="6">
    <location>
        <begin position="954"/>
        <end position="1190"/>
    </location>
</feature>
<evidence type="ECO:0000259" key="5">
    <source>
        <dbReference type="Pfam" id="PF12783"/>
    </source>
</evidence>
<feature type="domain" description="Mon2/Sec7/BIG1-like HUS" evidence="5">
    <location>
        <begin position="173"/>
        <end position="326"/>
    </location>
</feature>
<evidence type="ECO:0000256" key="3">
    <source>
        <dbReference type="ARBA" id="ARBA00022927"/>
    </source>
</evidence>
<accession>A0A4Z1JDG6</accession>
<organism evidence="8 9">
    <name type="scientific">Botryotinia narcissicola</name>
    <dbReference type="NCBI Taxonomy" id="278944"/>
    <lineage>
        <taxon>Eukaryota</taxon>
        <taxon>Fungi</taxon>
        <taxon>Dikarya</taxon>
        <taxon>Ascomycota</taxon>
        <taxon>Pezizomycotina</taxon>
        <taxon>Leotiomycetes</taxon>
        <taxon>Helotiales</taxon>
        <taxon>Sclerotiniaceae</taxon>
        <taxon>Botryotinia</taxon>
    </lineage>
</organism>
<comment type="similarity">
    <text evidence="1">Belongs to the MON2 family.</text>
</comment>
<evidence type="ECO:0000256" key="4">
    <source>
        <dbReference type="SAM" id="MobiDB-lite"/>
    </source>
</evidence>
<keyword evidence="3" id="KW-0653">Protein transport</keyword>
<dbReference type="GO" id="GO:0005794">
    <property type="term" value="C:Golgi apparatus"/>
    <property type="evidence" value="ECO:0007669"/>
    <property type="project" value="UniProtKB-ARBA"/>
</dbReference>
<evidence type="ECO:0000313" key="8">
    <source>
        <dbReference type="EMBL" id="TGO66997.1"/>
    </source>
</evidence>
<dbReference type="OrthoDB" id="294853at2759"/>
<gene>
    <name evidence="8" type="ORF">BOTNAR_0050g00320</name>
</gene>
<dbReference type="EMBL" id="PQXJ01000050">
    <property type="protein sequence ID" value="TGO66997.1"/>
    <property type="molecule type" value="Genomic_DNA"/>
</dbReference>
<dbReference type="InterPro" id="IPR032691">
    <property type="entry name" value="Mon2/Sec7/BIG1-like_HUS"/>
</dbReference>
<keyword evidence="2" id="KW-0813">Transport</keyword>
<evidence type="ECO:0000256" key="1">
    <source>
        <dbReference type="ARBA" id="ARBA00008144"/>
    </source>
</evidence>
<dbReference type="Pfam" id="PF12783">
    <property type="entry name" value="Sec7-like_HUS"/>
    <property type="match status" value="1"/>
</dbReference>
<dbReference type="Proteomes" id="UP000297452">
    <property type="component" value="Unassembled WGS sequence"/>
</dbReference>
<evidence type="ECO:0000259" key="6">
    <source>
        <dbReference type="Pfam" id="PF16206"/>
    </source>
</evidence>
<dbReference type="InterPro" id="IPR016024">
    <property type="entry name" value="ARM-type_fold"/>
</dbReference>
<evidence type="ECO:0000256" key="2">
    <source>
        <dbReference type="ARBA" id="ARBA00022448"/>
    </source>
</evidence>
<keyword evidence="9" id="KW-1185">Reference proteome</keyword>
<dbReference type="Pfam" id="PF16206">
    <property type="entry name" value="Mon2_C"/>
    <property type="match status" value="1"/>
</dbReference>
<dbReference type="InterPro" id="IPR032629">
    <property type="entry name" value="DCB_dom"/>
</dbReference>
<reference evidence="8 9" key="1">
    <citation type="submission" date="2017-12" db="EMBL/GenBank/DDBJ databases">
        <title>Comparative genomics of Botrytis spp.</title>
        <authorList>
            <person name="Valero-Jimenez C.A."/>
            <person name="Tapia P."/>
            <person name="Veloso J."/>
            <person name="Silva-Moreno E."/>
            <person name="Staats M."/>
            <person name="Valdes J.H."/>
            <person name="Van Kan J.A.L."/>
        </authorList>
    </citation>
    <scope>NUCLEOTIDE SEQUENCE [LARGE SCALE GENOMIC DNA]</scope>
    <source>
        <strain evidence="8 9">MUCL2120</strain>
    </source>
</reference>
<evidence type="ECO:0008006" key="10">
    <source>
        <dbReference type="Google" id="ProtNLM"/>
    </source>
</evidence>
<name>A0A4Z1JDG6_9HELO</name>
<evidence type="ECO:0000259" key="7">
    <source>
        <dbReference type="Pfam" id="PF16213"/>
    </source>
</evidence>
<dbReference type="Pfam" id="PF16213">
    <property type="entry name" value="DCB"/>
    <property type="match status" value="1"/>
</dbReference>
<comment type="caution">
    <text evidence="8">The sequence shown here is derived from an EMBL/GenBank/DDBJ whole genome shotgun (WGS) entry which is preliminary data.</text>
</comment>
<protein>
    <recommendedName>
        <fullName evidence="10">Endosomal peripheral membrane protein</fullName>
    </recommendedName>
</protein>
<dbReference type="GO" id="GO:0015031">
    <property type="term" value="P:protein transport"/>
    <property type="evidence" value="ECO:0007669"/>
    <property type="project" value="UniProtKB-KW"/>
</dbReference>
<dbReference type="PANTHER" id="PTHR10663:SF333">
    <property type="entry name" value="PROTEIN MON2 HOMOLOG"/>
    <property type="match status" value="1"/>
</dbReference>
<feature type="domain" description="Mon2/Sec7/BIG1-like dimerisation and cyclophilin-binding" evidence="7">
    <location>
        <begin position="48"/>
        <end position="148"/>
    </location>
</feature>
<evidence type="ECO:0000313" key="9">
    <source>
        <dbReference type="Proteomes" id="UP000297452"/>
    </source>
</evidence>
<dbReference type="STRING" id="278944.A0A4Z1JDG6"/>
<feature type="region of interest" description="Disordered" evidence="4">
    <location>
        <begin position="446"/>
        <end position="476"/>
    </location>
</feature>
<dbReference type="PANTHER" id="PTHR10663">
    <property type="entry name" value="GUANYL-NUCLEOTIDE EXCHANGE FACTOR"/>
    <property type="match status" value="1"/>
</dbReference>